<gene>
    <name evidence="1" type="ORF">IscW_ISCW009023</name>
</gene>
<name>B7Q373_IXOSC</name>
<dbReference type="VEuPathDB" id="VectorBase:ISCI009023"/>
<dbReference type="Proteomes" id="UP000001555">
    <property type="component" value="Unassembled WGS sequence"/>
</dbReference>
<dbReference type="AlphaFoldDB" id="B7Q373"/>
<dbReference type="EMBL" id="ABJB011072367">
    <property type="status" value="NOT_ANNOTATED_CDS"/>
    <property type="molecule type" value="Genomic_DNA"/>
</dbReference>
<dbReference type="VEuPathDB" id="VectorBase:ISCW009023"/>
<reference evidence="2" key="2">
    <citation type="submission" date="2020-05" db="UniProtKB">
        <authorList>
            <consortium name="EnsemblMetazoa"/>
        </authorList>
    </citation>
    <scope>IDENTIFICATION</scope>
    <source>
        <strain evidence="2">wikel</strain>
    </source>
</reference>
<proteinExistence type="predicted"/>
<evidence type="ECO:0000313" key="1">
    <source>
        <dbReference type="EMBL" id="EEC13295.1"/>
    </source>
</evidence>
<dbReference type="InParanoid" id="B7Q373"/>
<dbReference type="PaxDb" id="6945-B7Q373"/>
<keyword evidence="3" id="KW-1185">Reference proteome</keyword>
<accession>B7Q373</accession>
<sequence>MTRQILGPRETDQLPLAHAEVKSALCNFEVKTITYPEEIAKYSSWSDKVLKKGSADVGVDCA</sequence>
<evidence type="ECO:0000313" key="2">
    <source>
        <dbReference type="EnsemblMetazoa" id="ISCW009023-PA"/>
    </source>
</evidence>
<reference evidence="1 3" key="1">
    <citation type="submission" date="2008-03" db="EMBL/GenBank/DDBJ databases">
        <title>Annotation of Ixodes scapularis.</title>
        <authorList>
            <consortium name="Ixodes scapularis Genome Project Consortium"/>
            <person name="Caler E."/>
            <person name="Hannick L.I."/>
            <person name="Bidwell S."/>
            <person name="Joardar V."/>
            <person name="Thiagarajan M."/>
            <person name="Amedeo P."/>
            <person name="Galinsky K.J."/>
            <person name="Schobel S."/>
            <person name="Inman J."/>
            <person name="Hostetler J."/>
            <person name="Miller J."/>
            <person name="Hammond M."/>
            <person name="Megy K."/>
            <person name="Lawson D."/>
            <person name="Kodira C."/>
            <person name="Sutton G."/>
            <person name="Meyer J."/>
            <person name="Hill C.A."/>
            <person name="Birren B."/>
            <person name="Nene V."/>
            <person name="Collins F."/>
            <person name="Alarcon-Chaidez F."/>
            <person name="Wikel S."/>
            <person name="Strausberg R."/>
        </authorList>
    </citation>
    <scope>NUCLEOTIDE SEQUENCE [LARGE SCALE GENOMIC DNA]</scope>
    <source>
        <strain evidence="3">Wikel</strain>
        <strain evidence="1">Wikel colony</strain>
    </source>
</reference>
<dbReference type="HOGENOM" id="CLU_2906590_0_0_1"/>
<organism>
    <name type="scientific">Ixodes scapularis</name>
    <name type="common">Black-legged tick</name>
    <name type="synonym">Deer tick</name>
    <dbReference type="NCBI Taxonomy" id="6945"/>
    <lineage>
        <taxon>Eukaryota</taxon>
        <taxon>Metazoa</taxon>
        <taxon>Ecdysozoa</taxon>
        <taxon>Arthropoda</taxon>
        <taxon>Chelicerata</taxon>
        <taxon>Arachnida</taxon>
        <taxon>Acari</taxon>
        <taxon>Parasitiformes</taxon>
        <taxon>Ixodida</taxon>
        <taxon>Ixodoidea</taxon>
        <taxon>Ixodidae</taxon>
        <taxon>Ixodinae</taxon>
        <taxon>Ixodes</taxon>
    </lineage>
</organism>
<dbReference type="EnsemblMetazoa" id="ISCW009023-RA">
    <property type="protein sequence ID" value="ISCW009023-PA"/>
    <property type="gene ID" value="ISCW009023"/>
</dbReference>
<protein>
    <submittedName>
        <fullName evidence="1 2">Uncharacterized protein</fullName>
    </submittedName>
</protein>
<evidence type="ECO:0000313" key="3">
    <source>
        <dbReference type="Proteomes" id="UP000001555"/>
    </source>
</evidence>
<dbReference type="EMBL" id="DS847994">
    <property type="protein sequence ID" value="EEC13295.1"/>
    <property type="molecule type" value="Genomic_DNA"/>
</dbReference>